<evidence type="ECO:0000259" key="15">
    <source>
        <dbReference type="PROSITE" id="PS50255"/>
    </source>
</evidence>
<reference evidence="17" key="2">
    <citation type="submission" date="2020-12" db="UniProtKB">
        <authorList>
            <consortium name="WormBaseParasite"/>
        </authorList>
    </citation>
    <scope>IDENTIFICATION</scope>
</reference>
<dbReference type="SUPFAM" id="SSF55856">
    <property type="entry name" value="Cytochrome b5-like heme/steroid binding domain"/>
    <property type="match status" value="1"/>
</dbReference>
<evidence type="ECO:0000256" key="14">
    <source>
        <dbReference type="SAM" id="Phobius"/>
    </source>
</evidence>
<keyword evidence="5" id="KW-0479">Metal-binding</keyword>
<proteinExistence type="inferred from homology"/>
<evidence type="ECO:0000313" key="17">
    <source>
        <dbReference type="WBParaSite" id="Bm2497b.1"/>
    </source>
</evidence>
<dbReference type="WBParaSite" id="Bm2497b.1">
    <property type="protein sequence ID" value="Bm2497b.1"/>
    <property type="gene ID" value="WBGene00222758"/>
</dbReference>
<sequence>MSLSSYHYGKMADLQRVTRAQVAEHNTNSSVWMCIENQVYDLTTFLDQHPGGSEVLLKLAGHDATEQYEDIGHSTDARLMKDKYLVAEIVDEEKMTYSNDGEELFEKETIEAENKSDSTTMDPMVFVAILAVVFAIIYYFLLY</sequence>
<feature type="domain" description="Cytochrome b5 heme-binding" evidence="15">
    <location>
        <begin position="14"/>
        <end position="90"/>
    </location>
</feature>
<dbReference type="Proteomes" id="UP000006672">
    <property type="component" value="Unassembled WGS sequence"/>
</dbReference>
<keyword evidence="8" id="KW-0249">Electron transport</keyword>
<dbReference type="PRINTS" id="PR00363">
    <property type="entry name" value="CYTOCHROMEB5"/>
</dbReference>
<dbReference type="PANTHER" id="PTHR19359:SF150">
    <property type="entry name" value="CYTOCHROME B5"/>
    <property type="match status" value="1"/>
</dbReference>
<evidence type="ECO:0000256" key="5">
    <source>
        <dbReference type="ARBA" id="ARBA00022723"/>
    </source>
</evidence>
<dbReference type="PANTHER" id="PTHR19359">
    <property type="entry name" value="CYTOCHROME B5"/>
    <property type="match status" value="1"/>
</dbReference>
<dbReference type="FunCoup" id="A0A7I4KE15">
    <property type="interactions" value="1998"/>
</dbReference>
<feature type="transmembrane region" description="Helical" evidence="14">
    <location>
        <begin position="124"/>
        <end position="141"/>
    </location>
</feature>
<keyword evidence="7" id="KW-0492">Microsome</keyword>
<dbReference type="InterPro" id="IPR001199">
    <property type="entry name" value="Cyt_B5-like_heme/steroid-bd"/>
</dbReference>
<accession>A0A7I4KE15</accession>
<evidence type="ECO:0000256" key="2">
    <source>
        <dbReference type="ARBA" id="ARBA00022448"/>
    </source>
</evidence>
<evidence type="ECO:0000256" key="11">
    <source>
        <dbReference type="ARBA" id="ARBA00037877"/>
    </source>
</evidence>
<keyword evidence="3" id="KW-0349">Heme</keyword>
<evidence type="ECO:0000256" key="13">
    <source>
        <dbReference type="ARBA" id="ARBA00039806"/>
    </source>
</evidence>
<reference evidence="16" key="1">
    <citation type="journal article" date="2007" name="Science">
        <title>Draft genome of the filarial nematode parasite Brugia malayi.</title>
        <authorList>
            <person name="Ghedin E."/>
            <person name="Wang S."/>
            <person name="Spiro D."/>
            <person name="Caler E."/>
            <person name="Zhao Q."/>
            <person name="Crabtree J."/>
            <person name="Allen J.E."/>
            <person name="Delcher A.L."/>
            <person name="Guiliano D.B."/>
            <person name="Miranda-Saavedra D."/>
            <person name="Angiuoli S.V."/>
            <person name="Creasy T."/>
            <person name="Amedeo P."/>
            <person name="Haas B."/>
            <person name="El-Sayed N.M."/>
            <person name="Wortman J.R."/>
            <person name="Feldblyum T."/>
            <person name="Tallon L."/>
            <person name="Schatz M."/>
            <person name="Shumway M."/>
            <person name="Koo H."/>
            <person name="Salzberg S.L."/>
            <person name="Schobel S."/>
            <person name="Pertea M."/>
            <person name="Pop M."/>
            <person name="White O."/>
            <person name="Barton G.J."/>
            <person name="Carlow C.K."/>
            <person name="Crawford M.J."/>
            <person name="Daub J."/>
            <person name="Dimmic M.W."/>
            <person name="Estes C.F."/>
            <person name="Foster J.M."/>
            <person name="Ganatra M."/>
            <person name="Gregory W.F."/>
            <person name="Johnson N.M."/>
            <person name="Jin J."/>
            <person name="Komuniecki R."/>
            <person name="Korf I."/>
            <person name="Kumar S."/>
            <person name="Laney S."/>
            <person name="Li B.W."/>
            <person name="Li W."/>
            <person name="Lindblom T.H."/>
            <person name="Lustigman S."/>
            <person name="Ma D."/>
            <person name="Maina C.V."/>
            <person name="Martin D.M."/>
            <person name="McCarter J.P."/>
            <person name="McReynolds L."/>
            <person name="Mitreva M."/>
            <person name="Nutman T.B."/>
            <person name="Parkinson J."/>
            <person name="Peregrin-Alvarez J.M."/>
            <person name="Poole C."/>
            <person name="Ren Q."/>
            <person name="Saunders L."/>
            <person name="Sluder A.E."/>
            <person name="Smith K."/>
            <person name="Stanke M."/>
            <person name="Unnasch T.R."/>
            <person name="Ware J."/>
            <person name="Wei A.D."/>
            <person name="Weil G."/>
            <person name="Williams D.J."/>
            <person name="Zhang Y."/>
            <person name="Williams S.A."/>
            <person name="Fraser-Liggett C."/>
            <person name="Slatko B."/>
            <person name="Blaxter M.L."/>
            <person name="Scott A.L."/>
        </authorList>
    </citation>
    <scope>NUCLEOTIDE SEQUENCE</scope>
    <source>
        <strain evidence="16">FR3</strain>
    </source>
</reference>
<evidence type="ECO:0000256" key="9">
    <source>
        <dbReference type="ARBA" id="ARBA00023004"/>
    </source>
</evidence>
<dbReference type="GO" id="GO:0046872">
    <property type="term" value="F:metal ion binding"/>
    <property type="evidence" value="ECO:0007669"/>
    <property type="project" value="UniProtKB-KW"/>
</dbReference>
<dbReference type="Pfam" id="PF00173">
    <property type="entry name" value="Cyt-b5"/>
    <property type="match status" value="1"/>
</dbReference>
<dbReference type="GO" id="GO:0020037">
    <property type="term" value="F:heme binding"/>
    <property type="evidence" value="ECO:0007669"/>
    <property type="project" value="TreeGrafter"/>
</dbReference>
<organism evidence="16 17">
    <name type="scientific">Brugia malayi</name>
    <name type="common">Filarial nematode worm</name>
    <dbReference type="NCBI Taxonomy" id="6279"/>
    <lineage>
        <taxon>Eukaryota</taxon>
        <taxon>Metazoa</taxon>
        <taxon>Ecdysozoa</taxon>
        <taxon>Nematoda</taxon>
        <taxon>Chromadorea</taxon>
        <taxon>Rhabditida</taxon>
        <taxon>Spirurina</taxon>
        <taxon>Spiruromorpha</taxon>
        <taxon>Filarioidea</taxon>
        <taxon>Onchocercidae</taxon>
        <taxon>Brugia</taxon>
    </lineage>
</organism>
<keyword evidence="6" id="KW-0256">Endoplasmic reticulum</keyword>
<keyword evidence="2" id="KW-0813">Transport</keyword>
<evidence type="ECO:0000256" key="12">
    <source>
        <dbReference type="ARBA" id="ARBA00038168"/>
    </source>
</evidence>
<keyword evidence="16" id="KW-1185">Reference proteome</keyword>
<evidence type="ECO:0000313" key="16">
    <source>
        <dbReference type="Proteomes" id="UP000006672"/>
    </source>
</evidence>
<dbReference type="PROSITE" id="PS50255">
    <property type="entry name" value="CYTOCHROME_B5_2"/>
    <property type="match status" value="1"/>
</dbReference>
<evidence type="ECO:0000256" key="4">
    <source>
        <dbReference type="ARBA" id="ARBA00022692"/>
    </source>
</evidence>
<comment type="similarity">
    <text evidence="12">Belongs to the cytochrome b5 family.</text>
</comment>
<keyword evidence="14" id="KW-1133">Transmembrane helix</keyword>
<evidence type="ECO:0000256" key="7">
    <source>
        <dbReference type="ARBA" id="ARBA00022848"/>
    </source>
</evidence>
<dbReference type="AlphaFoldDB" id="A0A7I4KE15"/>
<dbReference type="GO" id="GO:0005789">
    <property type="term" value="C:endoplasmic reticulum membrane"/>
    <property type="evidence" value="ECO:0007669"/>
    <property type="project" value="UniProtKB-SubCell"/>
</dbReference>
<dbReference type="InterPro" id="IPR036400">
    <property type="entry name" value="Cyt_B5-like_heme/steroid_sf"/>
</dbReference>
<dbReference type="FunFam" id="3.10.120.10:FF:000002">
    <property type="entry name" value="Cytochrome b5 type B"/>
    <property type="match status" value="1"/>
</dbReference>
<dbReference type="GO" id="GO:0048471">
    <property type="term" value="C:perinuclear region of cytoplasm"/>
    <property type="evidence" value="ECO:0007669"/>
    <property type="project" value="EnsemblMetazoa"/>
</dbReference>
<dbReference type="InParanoid" id="A0A7I4KE15"/>
<name>A0A7I4KE15_BRUMA</name>
<keyword evidence="4 14" id="KW-0812">Transmembrane</keyword>
<evidence type="ECO:0000256" key="1">
    <source>
        <dbReference type="ARBA" id="ARBA00004131"/>
    </source>
</evidence>
<evidence type="ECO:0000256" key="6">
    <source>
        <dbReference type="ARBA" id="ARBA00022824"/>
    </source>
</evidence>
<dbReference type="SMART" id="SM01117">
    <property type="entry name" value="Cyt-b5"/>
    <property type="match status" value="1"/>
</dbReference>
<keyword evidence="10 14" id="KW-0472">Membrane</keyword>
<dbReference type="InterPro" id="IPR050668">
    <property type="entry name" value="Cytochrome_b5"/>
</dbReference>
<dbReference type="Gene3D" id="3.10.120.10">
    <property type="entry name" value="Cytochrome b5-like heme/steroid binding domain"/>
    <property type="match status" value="1"/>
</dbReference>
<comment type="subcellular location">
    <subcellularLocation>
        <location evidence="1">Endoplasmic reticulum membrane</location>
        <topology evidence="1">Single-pass membrane protein</topology>
        <orientation evidence="1">Cytoplasmic side</orientation>
    </subcellularLocation>
    <subcellularLocation>
        <location evidence="11">Microsome membrane</location>
        <topology evidence="11">Single-pass membrane protein</topology>
        <orientation evidence="11">Cytoplasmic side</orientation>
    </subcellularLocation>
</comment>
<evidence type="ECO:0000256" key="3">
    <source>
        <dbReference type="ARBA" id="ARBA00022617"/>
    </source>
</evidence>
<protein>
    <recommendedName>
        <fullName evidence="13">Cytochrome b5</fullName>
    </recommendedName>
</protein>
<evidence type="ECO:0000256" key="8">
    <source>
        <dbReference type="ARBA" id="ARBA00022982"/>
    </source>
</evidence>
<keyword evidence="9" id="KW-0408">Iron</keyword>
<evidence type="ECO:0000256" key="10">
    <source>
        <dbReference type="ARBA" id="ARBA00023136"/>
    </source>
</evidence>